<name>T1GI28_MEGSC</name>
<dbReference type="Proteomes" id="UP000015102">
    <property type="component" value="Unassembled WGS sequence"/>
</dbReference>
<dbReference type="EMBL" id="CAQQ02180542">
    <property type="status" value="NOT_ANNOTATED_CDS"/>
    <property type="molecule type" value="Genomic_DNA"/>
</dbReference>
<protein>
    <submittedName>
        <fullName evidence="2">Uncharacterized protein</fullName>
    </submittedName>
</protein>
<dbReference type="EMBL" id="CAQQ02180543">
    <property type="status" value="NOT_ANNOTATED_CDS"/>
    <property type="molecule type" value="Genomic_DNA"/>
</dbReference>
<reference evidence="3" key="1">
    <citation type="submission" date="2013-02" db="EMBL/GenBank/DDBJ databases">
        <authorList>
            <person name="Hughes D."/>
        </authorList>
    </citation>
    <scope>NUCLEOTIDE SEQUENCE</scope>
    <source>
        <strain>Durham</strain>
        <strain evidence="3">NC isolate 2 -- Noor lab</strain>
    </source>
</reference>
<evidence type="ECO:0000313" key="2">
    <source>
        <dbReference type="EnsemblMetazoa" id="MESCA003095-PA"/>
    </source>
</evidence>
<evidence type="ECO:0000313" key="3">
    <source>
        <dbReference type="Proteomes" id="UP000015102"/>
    </source>
</evidence>
<feature type="region of interest" description="Disordered" evidence="1">
    <location>
        <begin position="1"/>
        <end position="24"/>
    </location>
</feature>
<dbReference type="EnsemblMetazoa" id="MESCA003095-RA">
    <property type="protein sequence ID" value="MESCA003095-PA"/>
    <property type="gene ID" value="MESCA003095"/>
</dbReference>
<sequence length="59" mass="6779">MVNEVTEDPYTSRYQITSRHSQQDDCLNHENAGIDRKNMITNKSSEILGYADHINIVGR</sequence>
<organism evidence="2 3">
    <name type="scientific">Megaselia scalaris</name>
    <name type="common">Humpbacked fly</name>
    <name type="synonym">Phora scalaris</name>
    <dbReference type="NCBI Taxonomy" id="36166"/>
    <lineage>
        <taxon>Eukaryota</taxon>
        <taxon>Metazoa</taxon>
        <taxon>Ecdysozoa</taxon>
        <taxon>Arthropoda</taxon>
        <taxon>Hexapoda</taxon>
        <taxon>Insecta</taxon>
        <taxon>Pterygota</taxon>
        <taxon>Neoptera</taxon>
        <taxon>Endopterygota</taxon>
        <taxon>Diptera</taxon>
        <taxon>Brachycera</taxon>
        <taxon>Muscomorpha</taxon>
        <taxon>Platypezoidea</taxon>
        <taxon>Phoridae</taxon>
        <taxon>Megaseliini</taxon>
        <taxon>Megaselia</taxon>
    </lineage>
</organism>
<keyword evidence="3" id="KW-1185">Reference proteome</keyword>
<evidence type="ECO:0000256" key="1">
    <source>
        <dbReference type="SAM" id="MobiDB-lite"/>
    </source>
</evidence>
<reference evidence="2" key="2">
    <citation type="submission" date="2015-06" db="UniProtKB">
        <authorList>
            <consortium name="EnsemblMetazoa"/>
        </authorList>
    </citation>
    <scope>IDENTIFICATION</scope>
</reference>
<dbReference type="HOGENOM" id="CLU_2963449_0_0_1"/>
<proteinExistence type="predicted"/>
<dbReference type="AlphaFoldDB" id="T1GI28"/>
<accession>T1GI28</accession>